<dbReference type="Pfam" id="PF09339">
    <property type="entry name" value="HTH_IclR"/>
    <property type="match status" value="1"/>
</dbReference>
<organism evidence="7 8">
    <name type="scientific">Kitasatospora nipponensis</name>
    <dbReference type="NCBI Taxonomy" id="258049"/>
    <lineage>
        <taxon>Bacteria</taxon>
        <taxon>Bacillati</taxon>
        <taxon>Actinomycetota</taxon>
        <taxon>Actinomycetes</taxon>
        <taxon>Kitasatosporales</taxon>
        <taxon>Streptomycetaceae</taxon>
        <taxon>Kitasatospora</taxon>
    </lineage>
</organism>
<dbReference type="InterPro" id="IPR036388">
    <property type="entry name" value="WH-like_DNA-bd_sf"/>
</dbReference>
<keyword evidence="2" id="KW-0238">DNA-binding</keyword>
<dbReference type="Gene3D" id="3.30.450.40">
    <property type="match status" value="1"/>
</dbReference>
<dbReference type="SUPFAM" id="SSF55781">
    <property type="entry name" value="GAF domain-like"/>
    <property type="match status" value="1"/>
</dbReference>
<dbReference type="PROSITE" id="PS51078">
    <property type="entry name" value="ICLR_ED"/>
    <property type="match status" value="1"/>
</dbReference>
<evidence type="ECO:0000256" key="4">
    <source>
        <dbReference type="SAM" id="MobiDB-lite"/>
    </source>
</evidence>
<dbReference type="PANTHER" id="PTHR30136:SF24">
    <property type="entry name" value="HTH-TYPE TRANSCRIPTIONAL REPRESSOR ALLR"/>
    <property type="match status" value="1"/>
</dbReference>
<evidence type="ECO:0000313" key="8">
    <source>
        <dbReference type="Proteomes" id="UP001500037"/>
    </source>
</evidence>
<evidence type="ECO:0000313" key="7">
    <source>
        <dbReference type="EMBL" id="GAA1225144.1"/>
    </source>
</evidence>
<evidence type="ECO:0000256" key="1">
    <source>
        <dbReference type="ARBA" id="ARBA00023015"/>
    </source>
</evidence>
<feature type="region of interest" description="Disordered" evidence="4">
    <location>
        <begin position="1"/>
        <end position="25"/>
    </location>
</feature>
<dbReference type="InterPro" id="IPR050707">
    <property type="entry name" value="HTH_MetabolicPath_Reg"/>
</dbReference>
<dbReference type="PANTHER" id="PTHR30136">
    <property type="entry name" value="HELIX-TURN-HELIX TRANSCRIPTIONAL REGULATOR, ICLR FAMILY"/>
    <property type="match status" value="1"/>
</dbReference>
<dbReference type="Pfam" id="PF01614">
    <property type="entry name" value="IclR_C"/>
    <property type="match status" value="1"/>
</dbReference>
<gene>
    <name evidence="7" type="ORF">GCM10009665_14310</name>
</gene>
<comment type="caution">
    <text evidence="7">The sequence shown here is derived from an EMBL/GenBank/DDBJ whole genome shotgun (WGS) entry which is preliminary data.</text>
</comment>
<dbReference type="SMART" id="SM00346">
    <property type="entry name" value="HTH_ICLR"/>
    <property type="match status" value="1"/>
</dbReference>
<name>A0ABN1VVW3_9ACTN</name>
<evidence type="ECO:0000259" key="6">
    <source>
        <dbReference type="PROSITE" id="PS51078"/>
    </source>
</evidence>
<feature type="domain" description="HTH iclR-type" evidence="5">
    <location>
        <begin position="23"/>
        <end position="84"/>
    </location>
</feature>
<protein>
    <submittedName>
        <fullName evidence="7">IclR family transcriptional regulator</fullName>
    </submittedName>
</protein>
<reference evidence="7 8" key="1">
    <citation type="journal article" date="2019" name="Int. J. Syst. Evol. Microbiol.">
        <title>The Global Catalogue of Microorganisms (GCM) 10K type strain sequencing project: providing services to taxonomists for standard genome sequencing and annotation.</title>
        <authorList>
            <consortium name="The Broad Institute Genomics Platform"/>
            <consortium name="The Broad Institute Genome Sequencing Center for Infectious Disease"/>
            <person name="Wu L."/>
            <person name="Ma J."/>
        </authorList>
    </citation>
    <scope>NUCLEOTIDE SEQUENCE [LARGE SCALE GENOMIC DNA]</scope>
    <source>
        <strain evidence="7 8">JCM 13004</strain>
    </source>
</reference>
<keyword evidence="8" id="KW-1185">Reference proteome</keyword>
<sequence>MSNNLSGGSPGGPGSSRQTESPVQSVDRAVTILEILARRGETGVTELAVELGVHKSTAFRLAAALEMRGLVEQPGERGKYRLGLGLVRLAGAATVRMDLSQQSRPVCERLAVQVAETINVAILDGNEAVNIDQVFGPSALTTHNWVGQRTPLHATSSGKVLMAYLPQETLKVRLAAPLERYTPRTVTDAATLRTQLEQAVADGFACCVEELEPGLNAVAAPVRAHSGQVVAAISASGPSFRLTERRIPEVAAAVRAAAEEVSARLGYLPPR</sequence>
<evidence type="ECO:0000259" key="5">
    <source>
        <dbReference type="PROSITE" id="PS51077"/>
    </source>
</evidence>
<dbReference type="SUPFAM" id="SSF46785">
    <property type="entry name" value="Winged helix' DNA-binding domain"/>
    <property type="match status" value="1"/>
</dbReference>
<feature type="domain" description="IclR-ED" evidence="6">
    <location>
        <begin position="85"/>
        <end position="267"/>
    </location>
</feature>
<dbReference type="Gene3D" id="1.10.10.10">
    <property type="entry name" value="Winged helix-like DNA-binding domain superfamily/Winged helix DNA-binding domain"/>
    <property type="match status" value="1"/>
</dbReference>
<keyword evidence="1" id="KW-0805">Transcription regulation</keyword>
<dbReference type="InterPro" id="IPR005471">
    <property type="entry name" value="Tscrpt_reg_IclR_N"/>
</dbReference>
<dbReference type="InterPro" id="IPR036390">
    <property type="entry name" value="WH_DNA-bd_sf"/>
</dbReference>
<dbReference type="PROSITE" id="PS51077">
    <property type="entry name" value="HTH_ICLR"/>
    <property type="match status" value="1"/>
</dbReference>
<dbReference type="EMBL" id="BAAALF010000015">
    <property type="protein sequence ID" value="GAA1225144.1"/>
    <property type="molecule type" value="Genomic_DNA"/>
</dbReference>
<evidence type="ECO:0000256" key="3">
    <source>
        <dbReference type="ARBA" id="ARBA00023163"/>
    </source>
</evidence>
<keyword evidence="3" id="KW-0804">Transcription</keyword>
<dbReference type="InterPro" id="IPR014757">
    <property type="entry name" value="Tscrpt_reg_IclR_C"/>
</dbReference>
<accession>A0ABN1VVW3</accession>
<proteinExistence type="predicted"/>
<dbReference type="InterPro" id="IPR029016">
    <property type="entry name" value="GAF-like_dom_sf"/>
</dbReference>
<dbReference type="Proteomes" id="UP001500037">
    <property type="component" value="Unassembled WGS sequence"/>
</dbReference>
<evidence type="ECO:0000256" key="2">
    <source>
        <dbReference type="ARBA" id="ARBA00023125"/>
    </source>
</evidence>